<accession>A0A1E7EWT4</accession>
<name>A0A1E7EWT4_9STRA</name>
<keyword evidence="3" id="KW-1185">Reference proteome</keyword>
<proteinExistence type="predicted"/>
<feature type="region of interest" description="Disordered" evidence="1">
    <location>
        <begin position="1"/>
        <end position="59"/>
    </location>
</feature>
<evidence type="ECO:0000313" key="3">
    <source>
        <dbReference type="Proteomes" id="UP000095751"/>
    </source>
</evidence>
<evidence type="ECO:0000313" key="2">
    <source>
        <dbReference type="EMBL" id="OEU10421.1"/>
    </source>
</evidence>
<organism evidence="2 3">
    <name type="scientific">Fragilariopsis cylindrus CCMP1102</name>
    <dbReference type="NCBI Taxonomy" id="635003"/>
    <lineage>
        <taxon>Eukaryota</taxon>
        <taxon>Sar</taxon>
        <taxon>Stramenopiles</taxon>
        <taxon>Ochrophyta</taxon>
        <taxon>Bacillariophyta</taxon>
        <taxon>Bacillariophyceae</taxon>
        <taxon>Bacillariophycidae</taxon>
        <taxon>Bacillariales</taxon>
        <taxon>Bacillariaceae</taxon>
        <taxon>Fragilariopsis</taxon>
    </lineage>
</organism>
<feature type="compositionally biased region" description="Acidic residues" evidence="1">
    <location>
        <begin position="14"/>
        <end position="27"/>
    </location>
</feature>
<dbReference type="Proteomes" id="UP000095751">
    <property type="component" value="Unassembled WGS sequence"/>
</dbReference>
<dbReference type="AlphaFoldDB" id="A0A1E7EWT4"/>
<protein>
    <submittedName>
        <fullName evidence="2">Uncharacterized protein</fullName>
    </submittedName>
</protein>
<feature type="compositionally biased region" description="Polar residues" evidence="1">
    <location>
        <begin position="28"/>
        <end position="50"/>
    </location>
</feature>
<reference evidence="2 3" key="1">
    <citation type="submission" date="2016-09" db="EMBL/GenBank/DDBJ databases">
        <title>Extensive genetic diversity and differential bi-allelic expression allows diatom success in the polar Southern Ocean.</title>
        <authorList>
            <consortium name="DOE Joint Genome Institute"/>
            <person name="Mock T."/>
            <person name="Otillar R.P."/>
            <person name="Strauss J."/>
            <person name="Dupont C."/>
            <person name="Frickenhaus S."/>
            <person name="Maumus F."/>
            <person name="Mcmullan M."/>
            <person name="Sanges R."/>
            <person name="Schmutz J."/>
            <person name="Toseland A."/>
            <person name="Valas R."/>
            <person name="Veluchamy A."/>
            <person name="Ward B.J."/>
            <person name="Allen A."/>
            <person name="Barry K."/>
            <person name="Falciatore A."/>
            <person name="Ferrante M."/>
            <person name="Fortunato A.E."/>
            <person name="Gloeckner G."/>
            <person name="Gruber A."/>
            <person name="Hipkin R."/>
            <person name="Janech M."/>
            <person name="Kroth P."/>
            <person name="Leese F."/>
            <person name="Lindquist E."/>
            <person name="Lyon B.R."/>
            <person name="Martin J."/>
            <person name="Mayer C."/>
            <person name="Parker M."/>
            <person name="Quesneville H."/>
            <person name="Raymond J."/>
            <person name="Uhlig C."/>
            <person name="Valentin K.U."/>
            <person name="Worden A.Z."/>
            <person name="Armbrust E.V."/>
            <person name="Bowler C."/>
            <person name="Green B."/>
            <person name="Moulton V."/>
            <person name="Van Oosterhout C."/>
            <person name="Grigoriev I."/>
        </authorList>
    </citation>
    <scope>NUCLEOTIDE SEQUENCE [LARGE SCALE GENOMIC DNA]</scope>
    <source>
        <strain evidence="2 3">CCMP1102</strain>
    </source>
</reference>
<evidence type="ECO:0000256" key="1">
    <source>
        <dbReference type="SAM" id="MobiDB-lite"/>
    </source>
</evidence>
<sequence>MRSAVLAGCTSYSDDSDDSDDCDDSDDVNNNGSNCTTFDSDSDNASSIGNNKADDSDDDSIVETISNGVHLTKLLKIPLDELEARTTAKVAFSKAIAPSMDIVTDRFKSLDIDGRNIEVRKWPNLQDVELLTDVLQNYDPNFSRDIRSKAQLNRMPIIEDFLSSKEHFRETDYCLEFKLYGDINCIICKRIGRTVRTPTTTNGNLRNEVTRYLDLPILDSNRKKNIFCPLN</sequence>
<dbReference type="InParanoid" id="A0A1E7EWT4"/>
<dbReference type="KEGG" id="fcy:FRACYDRAFT_247516"/>
<dbReference type="EMBL" id="KV784372">
    <property type="protein sequence ID" value="OEU10421.1"/>
    <property type="molecule type" value="Genomic_DNA"/>
</dbReference>
<gene>
    <name evidence="2" type="ORF">FRACYDRAFT_247516</name>
</gene>